<dbReference type="PANTHER" id="PTHR40465">
    <property type="entry name" value="CHROMOSOME 1, WHOLE GENOME SHOTGUN SEQUENCE"/>
    <property type="match status" value="1"/>
</dbReference>
<sequence>MSLPLTPSEKEFLEYNASIWNLAMGPMYFGTGIDMLCLGVILCQFVFWKVRLEREERWPLRSLIYWITVGSVAHTAFVQAYGMSVFVTGYGDPINIFRGWWVKGDCLFELLVAMPIEVLYAVRAYQLWGRPKVIRYGLPFVSICSVAVGIANLVLGEPDPLSSTTSRYFISWVATLFTIDWLLSGLIIIALIRKRSGVGHTDRLVMRIVILSAEAQLIPSLVTAGLIIKALVAPKSLIVLVFIFVPKVWVITAMIVINSRKELRHVMEQERERVLTVSAKTP</sequence>
<dbReference type="GeneID" id="77727447"/>
<evidence type="ECO:0000313" key="3">
    <source>
        <dbReference type="EMBL" id="KAI9638981.1"/>
    </source>
</evidence>
<evidence type="ECO:0000313" key="4">
    <source>
        <dbReference type="Proteomes" id="UP001164286"/>
    </source>
</evidence>
<feature type="transmembrane region" description="Helical" evidence="1">
    <location>
        <begin position="134"/>
        <end position="156"/>
    </location>
</feature>
<feature type="transmembrane region" description="Helical" evidence="1">
    <location>
        <begin position="27"/>
        <end position="50"/>
    </location>
</feature>
<keyword evidence="1" id="KW-0812">Transmembrane</keyword>
<feature type="transmembrane region" description="Helical" evidence="1">
    <location>
        <begin position="168"/>
        <end position="192"/>
    </location>
</feature>
<feature type="transmembrane region" description="Helical" evidence="1">
    <location>
        <begin position="237"/>
        <end position="257"/>
    </location>
</feature>
<gene>
    <name evidence="3" type="ORF">MKK02DRAFT_31247</name>
</gene>
<dbReference type="AlphaFoldDB" id="A0AA38HGE8"/>
<accession>A0AA38HGE8</accession>
<feature type="transmembrane region" description="Helical" evidence="1">
    <location>
        <begin position="204"/>
        <end position="231"/>
    </location>
</feature>
<comment type="caution">
    <text evidence="3">The sequence shown here is derived from an EMBL/GenBank/DDBJ whole genome shotgun (WGS) entry which is preliminary data.</text>
</comment>
<dbReference type="InterPro" id="IPR045339">
    <property type="entry name" value="DUF6534"/>
</dbReference>
<feature type="transmembrane region" description="Helical" evidence="1">
    <location>
        <begin position="62"/>
        <end position="81"/>
    </location>
</feature>
<organism evidence="3 4">
    <name type="scientific">Dioszegia hungarica</name>
    <dbReference type="NCBI Taxonomy" id="4972"/>
    <lineage>
        <taxon>Eukaryota</taxon>
        <taxon>Fungi</taxon>
        <taxon>Dikarya</taxon>
        <taxon>Basidiomycota</taxon>
        <taxon>Agaricomycotina</taxon>
        <taxon>Tremellomycetes</taxon>
        <taxon>Tremellales</taxon>
        <taxon>Bulleribasidiaceae</taxon>
        <taxon>Dioszegia</taxon>
    </lineage>
</organism>
<dbReference type="EMBL" id="JAKWFO010000002">
    <property type="protein sequence ID" value="KAI9638981.1"/>
    <property type="molecule type" value="Genomic_DNA"/>
</dbReference>
<evidence type="ECO:0000256" key="1">
    <source>
        <dbReference type="SAM" id="Phobius"/>
    </source>
</evidence>
<protein>
    <recommendedName>
        <fullName evidence="2">DUF6534 domain-containing protein</fullName>
    </recommendedName>
</protein>
<keyword evidence="1" id="KW-0472">Membrane</keyword>
<dbReference type="Pfam" id="PF20152">
    <property type="entry name" value="DUF6534"/>
    <property type="match status" value="1"/>
</dbReference>
<dbReference type="Proteomes" id="UP001164286">
    <property type="component" value="Unassembled WGS sequence"/>
</dbReference>
<feature type="transmembrane region" description="Helical" evidence="1">
    <location>
        <begin position="101"/>
        <end position="122"/>
    </location>
</feature>
<keyword evidence="4" id="KW-1185">Reference proteome</keyword>
<reference evidence="3" key="1">
    <citation type="journal article" date="2022" name="G3 (Bethesda)">
        <title>High quality genome of the basidiomycete yeast Dioszegia hungarica PDD-24b-2 isolated from cloud water.</title>
        <authorList>
            <person name="Jarrige D."/>
            <person name="Haridas S."/>
            <person name="Bleykasten-Grosshans C."/>
            <person name="Joly M."/>
            <person name="Nadalig T."/>
            <person name="Sancelme M."/>
            <person name="Vuilleumier S."/>
            <person name="Grigoriev I.V."/>
            <person name="Amato P."/>
            <person name="Bringel F."/>
        </authorList>
    </citation>
    <scope>NUCLEOTIDE SEQUENCE</scope>
    <source>
        <strain evidence="3">PDD-24b-2</strain>
    </source>
</reference>
<keyword evidence="1" id="KW-1133">Transmembrane helix</keyword>
<evidence type="ECO:0000259" key="2">
    <source>
        <dbReference type="Pfam" id="PF20152"/>
    </source>
</evidence>
<proteinExistence type="predicted"/>
<feature type="domain" description="DUF6534" evidence="2">
    <location>
        <begin position="178"/>
        <end position="261"/>
    </location>
</feature>
<dbReference type="PANTHER" id="PTHR40465:SF1">
    <property type="entry name" value="DUF6534 DOMAIN-CONTAINING PROTEIN"/>
    <property type="match status" value="1"/>
</dbReference>
<dbReference type="RefSeq" id="XP_052948758.1">
    <property type="nucleotide sequence ID" value="XM_053088242.1"/>
</dbReference>
<name>A0AA38HGE8_9TREE</name>